<dbReference type="PANTHER" id="PTHR10858:SF23">
    <property type="entry name" value="DEOXYRIBONUCLEASE II"/>
    <property type="match status" value="1"/>
</dbReference>
<feature type="region of interest" description="Disordered" evidence="3">
    <location>
        <begin position="149"/>
        <end position="182"/>
    </location>
</feature>
<dbReference type="CDD" id="cd09120">
    <property type="entry name" value="PLDc_DNaseII_1"/>
    <property type="match status" value="1"/>
</dbReference>
<dbReference type="GO" id="GO:0004531">
    <property type="term" value="F:deoxyribonuclease II activity"/>
    <property type="evidence" value="ECO:0007669"/>
    <property type="project" value="InterPro"/>
</dbReference>
<evidence type="ECO:0000256" key="1">
    <source>
        <dbReference type="ARBA" id="ARBA00007527"/>
    </source>
</evidence>
<dbReference type="AlphaFoldDB" id="A0AA39KSJ0"/>
<keyword evidence="4" id="KW-0732">Signal</keyword>
<evidence type="ECO:0000256" key="3">
    <source>
        <dbReference type="SAM" id="MobiDB-lite"/>
    </source>
</evidence>
<keyword evidence="2" id="KW-0378">Hydrolase</keyword>
<reference evidence="5" key="2">
    <citation type="submission" date="2023-03" db="EMBL/GenBank/DDBJ databases">
        <authorList>
            <person name="Inwood S.N."/>
            <person name="Skelly J.G."/>
            <person name="Guhlin J."/>
            <person name="Harrop T.W.R."/>
            <person name="Goldson S.G."/>
            <person name="Dearden P.K."/>
        </authorList>
    </citation>
    <scope>NUCLEOTIDE SEQUENCE</scope>
    <source>
        <strain evidence="5">Irish</strain>
        <tissue evidence="5">Whole body</tissue>
    </source>
</reference>
<keyword evidence="6" id="KW-1185">Reference proteome</keyword>
<feature type="compositionally biased region" description="Acidic residues" evidence="3">
    <location>
        <begin position="166"/>
        <end position="179"/>
    </location>
</feature>
<feature type="chain" id="PRO_5041300425" description="Plancitoxin-1" evidence="4">
    <location>
        <begin position="23"/>
        <end position="409"/>
    </location>
</feature>
<evidence type="ECO:0000313" key="5">
    <source>
        <dbReference type="EMBL" id="KAK0172343.1"/>
    </source>
</evidence>
<evidence type="ECO:0000256" key="2">
    <source>
        <dbReference type="ARBA" id="ARBA00022801"/>
    </source>
</evidence>
<gene>
    <name evidence="5" type="ORF">PV328_005676</name>
</gene>
<accession>A0AA39KSJ0</accession>
<dbReference type="PANTHER" id="PTHR10858">
    <property type="entry name" value="DEOXYRIBONUCLEASE II"/>
    <property type="match status" value="1"/>
</dbReference>
<evidence type="ECO:0000256" key="4">
    <source>
        <dbReference type="SAM" id="SignalP"/>
    </source>
</evidence>
<sequence>MSSFYYCYIFITIYCILSVVNSDDESLQCKDESGNIVDWYVMYKIPKVSESSDPVIRKGTKYLFITNKTVHNGWQLSNKEISFKDSLPGKTLEALYNDDVASKAMWIMYNDQAPKKYANSRFGHAKGIVMTDDNRGFWLVHSVPKYPPSPISGTEKPHKEIKSSSEVDDTDEDNDEIVDSSDNKYDYPKTGMTYGQSFLCISFDANQMNIIGLQLMYNQVIPYRYNMPKVLSRKFPSLVNASKRAKIKRPPYNRKSELQSIGGRQFISFAKTDKWQKDLYDDFVAPKLQTDLLAETWLNGPGKLPSECTGAKVLNVQSITLDAANVDFKSSRDHSKWAVATSNKNNNNWVCVGDINRADTQFSRGGGTVCINLLQLWSNYRESVNEIEPCPKKSGIIQLIANWIFSVIN</sequence>
<evidence type="ECO:0000313" key="6">
    <source>
        <dbReference type="Proteomes" id="UP001168990"/>
    </source>
</evidence>
<dbReference type="GO" id="GO:0006309">
    <property type="term" value="P:apoptotic DNA fragmentation"/>
    <property type="evidence" value="ECO:0007669"/>
    <property type="project" value="TreeGrafter"/>
</dbReference>
<proteinExistence type="inferred from homology"/>
<protein>
    <recommendedName>
        <fullName evidence="7">Plancitoxin-1</fullName>
    </recommendedName>
</protein>
<organism evidence="5 6">
    <name type="scientific">Microctonus aethiopoides</name>
    <dbReference type="NCBI Taxonomy" id="144406"/>
    <lineage>
        <taxon>Eukaryota</taxon>
        <taxon>Metazoa</taxon>
        <taxon>Ecdysozoa</taxon>
        <taxon>Arthropoda</taxon>
        <taxon>Hexapoda</taxon>
        <taxon>Insecta</taxon>
        <taxon>Pterygota</taxon>
        <taxon>Neoptera</taxon>
        <taxon>Endopterygota</taxon>
        <taxon>Hymenoptera</taxon>
        <taxon>Apocrita</taxon>
        <taxon>Ichneumonoidea</taxon>
        <taxon>Braconidae</taxon>
        <taxon>Euphorinae</taxon>
        <taxon>Microctonus</taxon>
    </lineage>
</organism>
<dbReference type="InterPro" id="IPR004947">
    <property type="entry name" value="DNase_II"/>
</dbReference>
<reference evidence="5" key="1">
    <citation type="journal article" date="2023" name="bioRxiv">
        <title>Scaffold-level genome assemblies of two parasitoid biocontrol wasps reveal the parthenogenesis mechanism and an associated novel virus.</title>
        <authorList>
            <person name="Inwood S."/>
            <person name="Skelly J."/>
            <person name="Guhlin J."/>
            <person name="Harrop T."/>
            <person name="Goldson S."/>
            <person name="Dearden P."/>
        </authorList>
    </citation>
    <scope>NUCLEOTIDE SEQUENCE</scope>
    <source>
        <strain evidence="5">Irish</strain>
        <tissue evidence="5">Whole body</tissue>
    </source>
</reference>
<dbReference type="EMBL" id="JAQQBS010000002">
    <property type="protein sequence ID" value="KAK0172343.1"/>
    <property type="molecule type" value="Genomic_DNA"/>
</dbReference>
<comment type="similarity">
    <text evidence="1">Belongs to the DNase II family.</text>
</comment>
<feature type="signal peptide" evidence="4">
    <location>
        <begin position="1"/>
        <end position="22"/>
    </location>
</feature>
<evidence type="ECO:0008006" key="7">
    <source>
        <dbReference type="Google" id="ProtNLM"/>
    </source>
</evidence>
<comment type="caution">
    <text evidence="5">The sequence shown here is derived from an EMBL/GenBank/DDBJ whole genome shotgun (WGS) entry which is preliminary data.</text>
</comment>
<feature type="compositionally biased region" description="Basic and acidic residues" evidence="3">
    <location>
        <begin position="155"/>
        <end position="165"/>
    </location>
</feature>
<dbReference type="Pfam" id="PF03265">
    <property type="entry name" value="DNase_II"/>
    <property type="match status" value="1"/>
</dbReference>
<dbReference type="CDD" id="cd09121">
    <property type="entry name" value="PLDc_DNaseII_2"/>
    <property type="match status" value="1"/>
</dbReference>
<name>A0AA39KSJ0_9HYME</name>
<dbReference type="Proteomes" id="UP001168990">
    <property type="component" value="Unassembled WGS sequence"/>
</dbReference>